<keyword evidence="3" id="KW-1185">Reference proteome</keyword>
<proteinExistence type="predicted"/>
<dbReference type="Proteomes" id="UP001244341">
    <property type="component" value="Chromosome 2b"/>
</dbReference>
<feature type="region of interest" description="Disordered" evidence="1">
    <location>
        <begin position="274"/>
        <end position="305"/>
    </location>
</feature>
<evidence type="ECO:0000313" key="2">
    <source>
        <dbReference type="EMBL" id="WIA10855.1"/>
    </source>
</evidence>
<feature type="region of interest" description="Disordered" evidence="1">
    <location>
        <begin position="374"/>
        <end position="407"/>
    </location>
</feature>
<sequence length="446" mass="48870">MVHVNELTVDRASVAMRHHAVYRAVWEDVETKVMAANRAGAQELQYRLSALHIIMLGQPLVSSQRAARYVRDKLTRNGFAVIARDLGQVGVVLDISWQARKVGSMAACGTNIGEAAKSEVQRHVIEFIVEPLCAVFDELYALAQQQDGRLLTFQMQLRAIPKWSAVTVTKWVTKVLSACGCFEELVTALFLSHIKLLSSIRLSHATLKVKIPRNEKFIHAVMILAAKEFYENPRMFRQKAHAEKARVLAHALNKTVRDMLPMKDLLQEYLAQKPDAAAAKQDDDDDVRIEPPLEPSEDPLGHEPLQLADDSATASSLQLADIANETVSSLGGKPVVADMPSPAVTDGFVEEIKRIDIGDVKPSQQLTSLVASDEPQLVFPPPPPSSHDSNTASAPASIGPQQQPAVSTEEVLLDDILLNHHTAVRSPTAATTSKHSPNAFFSDAEM</sequence>
<evidence type="ECO:0000256" key="1">
    <source>
        <dbReference type="SAM" id="MobiDB-lite"/>
    </source>
</evidence>
<dbReference type="EMBL" id="CP126209">
    <property type="protein sequence ID" value="WIA10855.1"/>
    <property type="molecule type" value="Genomic_DNA"/>
</dbReference>
<accession>A0ABY8TP01</accession>
<name>A0ABY8TP01_TETOB</name>
<feature type="region of interest" description="Disordered" evidence="1">
    <location>
        <begin position="426"/>
        <end position="446"/>
    </location>
</feature>
<reference evidence="2 3" key="1">
    <citation type="submission" date="2023-05" db="EMBL/GenBank/DDBJ databases">
        <title>A 100% complete, gapless, phased diploid assembly of the Scenedesmus obliquus UTEX 3031 genome.</title>
        <authorList>
            <person name="Biondi T.C."/>
            <person name="Hanschen E.R."/>
            <person name="Kwon T."/>
            <person name="Eng W."/>
            <person name="Kruse C.P.S."/>
            <person name="Koehler S.I."/>
            <person name="Kunde Y."/>
            <person name="Gleasner C.D."/>
            <person name="You Mak K.T."/>
            <person name="Polle J."/>
            <person name="Hovde B.T."/>
            <person name="Starkenburg S.R."/>
        </authorList>
    </citation>
    <scope>NUCLEOTIDE SEQUENCE [LARGE SCALE GENOMIC DNA]</scope>
    <source>
        <strain evidence="2 3">DOE0152z</strain>
    </source>
</reference>
<organism evidence="2 3">
    <name type="scientific">Tetradesmus obliquus</name>
    <name type="common">Green alga</name>
    <name type="synonym">Acutodesmus obliquus</name>
    <dbReference type="NCBI Taxonomy" id="3088"/>
    <lineage>
        <taxon>Eukaryota</taxon>
        <taxon>Viridiplantae</taxon>
        <taxon>Chlorophyta</taxon>
        <taxon>core chlorophytes</taxon>
        <taxon>Chlorophyceae</taxon>
        <taxon>CS clade</taxon>
        <taxon>Sphaeropleales</taxon>
        <taxon>Scenedesmaceae</taxon>
        <taxon>Tetradesmus</taxon>
    </lineage>
</organism>
<feature type="compositionally biased region" description="Polar residues" evidence="1">
    <location>
        <begin position="387"/>
        <end position="406"/>
    </location>
</feature>
<evidence type="ECO:0000313" key="3">
    <source>
        <dbReference type="Proteomes" id="UP001244341"/>
    </source>
</evidence>
<gene>
    <name evidence="2" type="ORF">OEZ85_011021</name>
</gene>
<dbReference type="InterPro" id="IPR043913">
    <property type="entry name" value="DUF5764"/>
</dbReference>
<dbReference type="Pfam" id="PF19068">
    <property type="entry name" value="DUF5764"/>
    <property type="match status" value="1"/>
</dbReference>
<protein>
    <submittedName>
        <fullName evidence="2">Uncharacterized protein</fullName>
    </submittedName>
</protein>